<proteinExistence type="predicted"/>
<evidence type="ECO:0000313" key="2">
    <source>
        <dbReference type="Proteomes" id="UP000005239"/>
    </source>
</evidence>
<accession>A0A2A6CTZ8</accession>
<evidence type="ECO:0000313" key="1">
    <source>
        <dbReference type="EnsemblMetazoa" id="PPA14718.1"/>
    </source>
</evidence>
<dbReference type="AlphaFoldDB" id="A0A2A6CTZ8"/>
<keyword evidence="2" id="KW-1185">Reference proteome</keyword>
<accession>A0A8R1YCZ2</accession>
<reference evidence="1" key="2">
    <citation type="submission" date="2022-06" db="UniProtKB">
        <authorList>
            <consortium name="EnsemblMetazoa"/>
        </authorList>
    </citation>
    <scope>IDENTIFICATION</scope>
    <source>
        <strain evidence="1">PS312</strain>
    </source>
</reference>
<sequence>MCLRIPRNVMCDAAWVDDKECDSWGLGRRLVGPRASPRAFRQGLAVADRVGIVPRERLVRDSQSCKSMGRVESGKLNERGRKRPPTTIYVLPPNAMIHGAKRAAPPPHIRIVRPANSSVRPAYQTVSPAYSTKRAAPQFQKIATYSAKAGAMHMKRPVTTVSTASFQGLSLTQINNGRVQWVDVKCDYCSATLDEQGMGRHVCGEP</sequence>
<protein>
    <submittedName>
        <fullName evidence="1">Uncharacterized protein</fullName>
    </submittedName>
</protein>
<name>A0A2A6CTZ8_PRIPA</name>
<gene>
    <name evidence="1" type="primary">WBGene00104272</name>
</gene>
<dbReference type="Proteomes" id="UP000005239">
    <property type="component" value="Unassembled WGS sequence"/>
</dbReference>
<organism evidence="1 2">
    <name type="scientific">Pristionchus pacificus</name>
    <name type="common">Parasitic nematode worm</name>
    <dbReference type="NCBI Taxonomy" id="54126"/>
    <lineage>
        <taxon>Eukaryota</taxon>
        <taxon>Metazoa</taxon>
        <taxon>Ecdysozoa</taxon>
        <taxon>Nematoda</taxon>
        <taxon>Chromadorea</taxon>
        <taxon>Rhabditida</taxon>
        <taxon>Rhabditina</taxon>
        <taxon>Diplogasteromorpha</taxon>
        <taxon>Diplogasteroidea</taxon>
        <taxon>Neodiplogasteridae</taxon>
        <taxon>Pristionchus</taxon>
    </lineage>
</organism>
<reference evidence="2" key="1">
    <citation type="journal article" date="2008" name="Nat. Genet.">
        <title>The Pristionchus pacificus genome provides a unique perspective on nematode lifestyle and parasitism.</title>
        <authorList>
            <person name="Dieterich C."/>
            <person name="Clifton S.W."/>
            <person name="Schuster L.N."/>
            <person name="Chinwalla A."/>
            <person name="Delehaunty K."/>
            <person name="Dinkelacker I."/>
            <person name="Fulton L."/>
            <person name="Fulton R."/>
            <person name="Godfrey J."/>
            <person name="Minx P."/>
            <person name="Mitreva M."/>
            <person name="Roeseler W."/>
            <person name="Tian H."/>
            <person name="Witte H."/>
            <person name="Yang S.P."/>
            <person name="Wilson R.K."/>
            <person name="Sommer R.J."/>
        </authorList>
    </citation>
    <scope>NUCLEOTIDE SEQUENCE [LARGE SCALE GENOMIC DNA]</scope>
    <source>
        <strain evidence="2">PS312</strain>
    </source>
</reference>
<dbReference type="EnsemblMetazoa" id="PPA14718.1">
    <property type="protein sequence ID" value="PPA14718.1"/>
    <property type="gene ID" value="WBGene00104272"/>
</dbReference>